<feature type="transmembrane region" description="Helical" evidence="1">
    <location>
        <begin position="171"/>
        <end position="192"/>
    </location>
</feature>
<feature type="transmembrane region" description="Helical" evidence="1">
    <location>
        <begin position="411"/>
        <end position="427"/>
    </location>
</feature>
<feature type="transmembrane region" description="Helical" evidence="1">
    <location>
        <begin position="20"/>
        <end position="48"/>
    </location>
</feature>
<dbReference type="PANTHER" id="PTHR35342">
    <property type="entry name" value="TRICARBOXYLIC TRANSPORT PROTEIN"/>
    <property type="match status" value="1"/>
</dbReference>
<feature type="transmembrane region" description="Helical" evidence="1">
    <location>
        <begin position="355"/>
        <end position="375"/>
    </location>
</feature>
<keyword evidence="4" id="KW-1185">Reference proteome</keyword>
<dbReference type="RefSeq" id="WP_377030241.1">
    <property type="nucleotide sequence ID" value="NZ_JBHOMY010000046.1"/>
</dbReference>
<feature type="transmembrane region" description="Helical" evidence="1">
    <location>
        <begin position="139"/>
        <end position="159"/>
    </location>
</feature>
<feature type="transmembrane region" description="Helical" evidence="1">
    <location>
        <begin position="110"/>
        <end position="133"/>
    </location>
</feature>
<protein>
    <submittedName>
        <fullName evidence="3">Tripartite tricarboxylate transporter permease</fullName>
    </submittedName>
</protein>
<organism evidence="3 4">
    <name type="scientific">Microvirga arabica</name>
    <dbReference type="NCBI Taxonomy" id="1128671"/>
    <lineage>
        <taxon>Bacteria</taxon>
        <taxon>Pseudomonadati</taxon>
        <taxon>Pseudomonadota</taxon>
        <taxon>Alphaproteobacteria</taxon>
        <taxon>Hyphomicrobiales</taxon>
        <taxon>Methylobacteriaceae</taxon>
        <taxon>Microvirga</taxon>
    </lineage>
</organism>
<dbReference type="EMBL" id="JBHOMY010000046">
    <property type="protein sequence ID" value="MFC1458240.1"/>
    <property type="molecule type" value="Genomic_DNA"/>
</dbReference>
<evidence type="ECO:0000259" key="2">
    <source>
        <dbReference type="Pfam" id="PF01970"/>
    </source>
</evidence>
<accession>A0ABV6YAN2</accession>
<keyword evidence="1" id="KW-1133">Transmembrane helix</keyword>
<keyword evidence="1" id="KW-0472">Membrane</keyword>
<feature type="domain" description="DUF112" evidence="2">
    <location>
        <begin position="19"/>
        <end position="439"/>
    </location>
</feature>
<comment type="caution">
    <text evidence="3">The sequence shown here is derived from an EMBL/GenBank/DDBJ whole genome shotgun (WGS) entry which is preliminary data.</text>
</comment>
<dbReference type="Proteomes" id="UP001593940">
    <property type="component" value="Unassembled WGS sequence"/>
</dbReference>
<feature type="transmembrane region" description="Helical" evidence="1">
    <location>
        <begin position="322"/>
        <end position="343"/>
    </location>
</feature>
<name>A0ABV6YAN2_9HYPH</name>
<evidence type="ECO:0000313" key="3">
    <source>
        <dbReference type="EMBL" id="MFC1458240.1"/>
    </source>
</evidence>
<evidence type="ECO:0000313" key="4">
    <source>
        <dbReference type="Proteomes" id="UP001593940"/>
    </source>
</evidence>
<feature type="transmembrane region" description="Helical" evidence="1">
    <location>
        <begin position="464"/>
        <end position="488"/>
    </location>
</feature>
<dbReference type="InterPro" id="IPR002823">
    <property type="entry name" value="DUF112_TM"/>
</dbReference>
<keyword evidence="1" id="KW-0812">Transmembrane</keyword>
<evidence type="ECO:0000256" key="1">
    <source>
        <dbReference type="SAM" id="Phobius"/>
    </source>
</evidence>
<gene>
    <name evidence="3" type="ORF">ACETIH_16365</name>
</gene>
<dbReference type="Pfam" id="PF01970">
    <property type="entry name" value="TctA"/>
    <property type="match status" value="1"/>
</dbReference>
<sequence>MDLSYLWTGFSVALSPMNLLIGFVGCFLGTMIGALPAIGPINGIALLLPIAYTMGLPAESTMILLAGIYSGAEYGGRISSILLNVPGDAGAVMTALDGNPLARQGRAGEALMISGLSSFVGGILGVVGLTFFAPLLSGLAIGFGPAEYFVLMIFAFATLGSMVGSQPVKTLIGCVIGLMLATVGLDATSGAYRFTFDEPELGDGIEFVVLVIGLFSISEAMLMLEHQASGGSIIKIAGRTFARWADIVRCTGATLRGSVIGFIVGVLPGTGASVASAVSYTTEKRISDRDGTFGKGDVRGLAAPEAANNATAAGAFVPMLTLGVPGSGTTAVMLGALMLYNIQPGPQLFAERPELVGGLIASLYIGNVLLLIMNLPLVGVFSRVLTLPNWILVPGILVLSIVGVYSTHASVLSILMMLGIGVVGWLLRKLGFDMAPIILGFVLGRVMEVNLRNALAISGGDLSILFQSTISIVLWIMAAAVAILPFVLSWRARQVKATAPQLLS</sequence>
<proteinExistence type="predicted"/>
<feature type="transmembrane region" description="Helical" evidence="1">
    <location>
        <begin position="204"/>
        <end position="224"/>
    </location>
</feature>
<dbReference type="PANTHER" id="PTHR35342:SF5">
    <property type="entry name" value="TRICARBOXYLIC TRANSPORT PROTEIN"/>
    <property type="match status" value="1"/>
</dbReference>
<reference evidence="3 4" key="1">
    <citation type="submission" date="2024-09" db="EMBL/GenBank/DDBJ databases">
        <title>Nodulacao em especies de Leguminosae Basais da Amazonia e Caracterizacao dos Rizobios e Bacterias Associadas aos Nodulos.</title>
        <authorList>
            <person name="Jambeiro I.C.A."/>
            <person name="Lopes I.S."/>
            <person name="Aguiar E.R.G.R."/>
            <person name="Santos A.F.J."/>
            <person name="Dos Santos J.M.F."/>
            <person name="Gross E."/>
        </authorList>
    </citation>
    <scope>NUCLEOTIDE SEQUENCE [LARGE SCALE GENOMIC DNA]</scope>
    <source>
        <strain evidence="3 4">BRUESC1165</strain>
    </source>
</reference>
<feature type="transmembrane region" description="Helical" evidence="1">
    <location>
        <begin position="387"/>
        <end position="405"/>
    </location>
</feature>